<dbReference type="Pfam" id="PF00931">
    <property type="entry name" value="NB-ARC"/>
    <property type="match status" value="2"/>
</dbReference>
<evidence type="ECO:0000256" key="1">
    <source>
        <dbReference type="ARBA" id="ARBA00008894"/>
    </source>
</evidence>
<accession>A0A0C3XTW4</accession>
<dbReference type="Pfam" id="PF01582">
    <property type="entry name" value="TIR"/>
    <property type="match status" value="1"/>
</dbReference>
<feature type="coiled-coil region" evidence="8">
    <location>
        <begin position="55"/>
        <end position="93"/>
    </location>
</feature>
<dbReference type="Gene3D" id="1.10.8.430">
    <property type="entry name" value="Helical domain of apoptotic protease-activating factors"/>
    <property type="match status" value="2"/>
</dbReference>
<dbReference type="EnsemblPlants" id="AET00453">
    <property type="protein sequence ID" value="AET00453"/>
    <property type="gene ID" value="MTR_5g092190"/>
</dbReference>
<dbReference type="InterPro" id="IPR035897">
    <property type="entry name" value="Toll_tir_struct_dom_sf"/>
</dbReference>
<dbReference type="SMART" id="SM00255">
    <property type="entry name" value="TIR"/>
    <property type="match status" value="1"/>
</dbReference>
<evidence type="ECO:0000313" key="10">
    <source>
        <dbReference type="EMBL" id="AET00453.2"/>
    </source>
</evidence>
<evidence type="ECO:0000313" key="12">
    <source>
        <dbReference type="Proteomes" id="UP000002051"/>
    </source>
</evidence>
<keyword evidence="8" id="KW-0175">Coiled coil</keyword>
<keyword evidence="6" id="KW-0067">ATP-binding</keyword>
<dbReference type="GO" id="GO:0043531">
    <property type="term" value="F:ADP binding"/>
    <property type="evidence" value="ECO:0007669"/>
    <property type="project" value="InterPro"/>
</dbReference>
<keyword evidence="4" id="KW-0547">Nucleotide-binding</keyword>
<comment type="similarity">
    <text evidence="1">Belongs to the disease resistance NB-LRR family.</text>
</comment>
<dbReference type="Gene3D" id="3.40.50.300">
    <property type="entry name" value="P-loop containing nucleotide triphosphate hydrolases"/>
    <property type="match status" value="2"/>
</dbReference>
<keyword evidence="5" id="KW-0611">Plant defense</keyword>
<dbReference type="GO" id="GO:0006952">
    <property type="term" value="P:defense response"/>
    <property type="evidence" value="ECO:0007669"/>
    <property type="project" value="UniProtKB-KW"/>
</dbReference>
<keyword evidence="12" id="KW-1185">Reference proteome</keyword>
<dbReference type="InterPro" id="IPR036388">
    <property type="entry name" value="WH-like_DNA-bd_sf"/>
</dbReference>
<dbReference type="InterPro" id="IPR002182">
    <property type="entry name" value="NB-ARC"/>
</dbReference>
<dbReference type="GO" id="GO:0007165">
    <property type="term" value="P:signal transduction"/>
    <property type="evidence" value="ECO:0007669"/>
    <property type="project" value="InterPro"/>
</dbReference>
<accession>G7K8F2</accession>
<dbReference type="Gene3D" id="3.80.10.10">
    <property type="entry name" value="Ribonuclease Inhibitor"/>
    <property type="match status" value="3"/>
</dbReference>
<keyword evidence="3" id="KW-0677">Repeat</keyword>
<reference evidence="10 12" key="1">
    <citation type="journal article" date="2011" name="Nature">
        <title>The Medicago genome provides insight into the evolution of rhizobial symbioses.</title>
        <authorList>
            <person name="Young N.D."/>
            <person name="Debelle F."/>
            <person name="Oldroyd G.E."/>
            <person name="Geurts R."/>
            <person name="Cannon S.B."/>
            <person name="Udvardi M.K."/>
            <person name="Benedito V.A."/>
            <person name="Mayer K.F."/>
            <person name="Gouzy J."/>
            <person name="Schoof H."/>
            <person name="Van de Peer Y."/>
            <person name="Proost S."/>
            <person name="Cook D.R."/>
            <person name="Meyers B.C."/>
            <person name="Spannagl M."/>
            <person name="Cheung F."/>
            <person name="De Mita S."/>
            <person name="Krishnakumar V."/>
            <person name="Gundlach H."/>
            <person name="Zhou S."/>
            <person name="Mudge J."/>
            <person name="Bharti A.K."/>
            <person name="Murray J.D."/>
            <person name="Naoumkina M.A."/>
            <person name="Rosen B."/>
            <person name="Silverstein K.A."/>
            <person name="Tang H."/>
            <person name="Rombauts S."/>
            <person name="Zhao P.X."/>
            <person name="Zhou P."/>
            <person name="Barbe V."/>
            <person name="Bardou P."/>
            <person name="Bechner M."/>
            <person name="Bellec A."/>
            <person name="Berger A."/>
            <person name="Berges H."/>
            <person name="Bidwell S."/>
            <person name="Bisseling T."/>
            <person name="Choisne N."/>
            <person name="Couloux A."/>
            <person name="Denny R."/>
            <person name="Deshpande S."/>
            <person name="Dai X."/>
            <person name="Doyle J.J."/>
            <person name="Dudez A.M."/>
            <person name="Farmer A.D."/>
            <person name="Fouteau S."/>
            <person name="Franken C."/>
            <person name="Gibelin C."/>
            <person name="Gish J."/>
            <person name="Goldstein S."/>
            <person name="Gonzalez A.J."/>
            <person name="Green P.J."/>
            <person name="Hallab A."/>
            <person name="Hartog M."/>
            <person name="Hua A."/>
            <person name="Humphray S.J."/>
            <person name="Jeong D.H."/>
            <person name="Jing Y."/>
            <person name="Jocker A."/>
            <person name="Kenton S.M."/>
            <person name="Kim D.J."/>
            <person name="Klee K."/>
            <person name="Lai H."/>
            <person name="Lang C."/>
            <person name="Lin S."/>
            <person name="Macmil S.L."/>
            <person name="Magdelenat G."/>
            <person name="Matthews L."/>
            <person name="McCorrison J."/>
            <person name="Monaghan E.L."/>
            <person name="Mun J.H."/>
            <person name="Najar F.Z."/>
            <person name="Nicholson C."/>
            <person name="Noirot C."/>
            <person name="O'Bleness M."/>
            <person name="Paule C.R."/>
            <person name="Poulain J."/>
            <person name="Prion F."/>
            <person name="Qin B."/>
            <person name="Qu C."/>
            <person name="Retzel E.F."/>
            <person name="Riddle C."/>
            <person name="Sallet E."/>
            <person name="Samain S."/>
            <person name="Samson N."/>
            <person name="Sanders I."/>
            <person name="Saurat O."/>
            <person name="Scarpelli C."/>
            <person name="Schiex T."/>
            <person name="Segurens B."/>
            <person name="Severin A.J."/>
            <person name="Sherrier D.J."/>
            <person name="Shi R."/>
            <person name="Sims S."/>
            <person name="Singer S.R."/>
            <person name="Sinharoy S."/>
            <person name="Sterck L."/>
            <person name="Viollet A."/>
            <person name="Wang B.B."/>
            <person name="Wang K."/>
            <person name="Wang M."/>
            <person name="Wang X."/>
            <person name="Warfsmann J."/>
            <person name="Weissenbach J."/>
            <person name="White D.D."/>
            <person name="White J.D."/>
            <person name="Wiley G.B."/>
            <person name="Wincker P."/>
            <person name="Xing Y."/>
            <person name="Yang L."/>
            <person name="Yao Z."/>
            <person name="Ying F."/>
            <person name="Zhai J."/>
            <person name="Zhou L."/>
            <person name="Zuber A."/>
            <person name="Denarie J."/>
            <person name="Dixon R.A."/>
            <person name="May G.D."/>
            <person name="Schwartz D.C."/>
            <person name="Rogers J."/>
            <person name="Quetier F."/>
            <person name="Town C.D."/>
            <person name="Roe B.A."/>
        </authorList>
    </citation>
    <scope>NUCLEOTIDE SEQUENCE [LARGE SCALE GENOMIC DNA]</scope>
    <source>
        <strain evidence="10">A17</strain>
        <strain evidence="11 12">cv. Jemalong A17</strain>
    </source>
</reference>
<evidence type="ECO:0000259" key="9">
    <source>
        <dbReference type="PROSITE" id="PS50104"/>
    </source>
</evidence>
<dbReference type="Proteomes" id="UP000002051">
    <property type="component" value="Chromosome 5"/>
</dbReference>
<evidence type="ECO:0000256" key="4">
    <source>
        <dbReference type="ARBA" id="ARBA00022741"/>
    </source>
</evidence>
<feature type="coiled-coil region" evidence="8">
    <location>
        <begin position="1322"/>
        <end position="1360"/>
    </location>
</feature>
<evidence type="ECO:0000256" key="8">
    <source>
        <dbReference type="SAM" id="Coils"/>
    </source>
</evidence>
<dbReference type="InterPro" id="IPR000157">
    <property type="entry name" value="TIR_dom"/>
</dbReference>
<dbReference type="FunFam" id="3.40.50.10140:FF:000007">
    <property type="entry name" value="Disease resistance protein (TIR-NBS-LRR class)"/>
    <property type="match status" value="1"/>
</dbReference>
<evidence type="ECO:0000256" key="6">
    <source>
        <dbReference type="ARBA" id="ARBA00022840"/>
    </source>
</evidence>
<dbReference type="PRINTS" id="PR00364">
    <property type="entry name" value="DISEASERSIST"/>
</dbReference>
<dbReference type="eggNOG" id="KOG4658">
    <property type="taxonomic scope" value="Eukaryota"/>
</dbReference>
<evidence type="ECO:0000313" key="11">
    <source>
        <dbReference type="EnsemblPlants" id="AET00453"/>
    </source>
</evidence>
<dbReference type="SUPFAM" id="SSF52058">
    <property type="entry name" value="L domain-like"/>
    <property type="match status" value="1"/>
</dbReference>
<dbReference type="InterPro" id="IPR032675">
    <property type="entry name" value="LRR_dom_sf"/>
</dbReference>
<dbReference type="SUPFAM" id="SSF52540">
    <property type="entry name" value="P-loop containing nucleoside triphosphate hydrolases"/>
    <property type="match status" value="2"/>
</dbReference>
<dbReference type="InterPro" id="IPR050905">
    <property type="entry name" value="Plant_NBS-LRR"/>
</dbReference>
<proteinExistence type="inferred from homology"/>
<evidence type="ECO:0000256" key="5">
    <source>
        <dbReference type="ARBA" id="ARBA00022821"/>
    </source>
</evidence>
<dbReference type="Pfam" id="PF23247">
    <property type="entry name" value="LRR_RPS2"/>
    <property type="match status" value="3"/>
</dbReference>
<evidence type="ECO:0000256" key="2">
    <source>
        <dbReference type="ARBA" id="ARBA00022614"/>
    </source>
</evidence>
<dbReference type="PANTHER" id="PTHR33463">
    <property type="entry name" value="NB-ARC DOMAIN-CONTAINING PROTEIN-RELATED"/>
    <property type="match status" value="1"/>
</dbReference>
<dbReference type="InterPro" id="IPR042197">
    <property type="entry name" value="Apaf_helical"/>
</dbReference>
<feature type="domain" description="TIR" evidence="9">
    <location>
        <begin position="1743"/>
        <end position="1895"/>
    </location>
</feature>
<reference evidence="11" key="3">
    <citation type="submission" date="2015-04" db="UniProtKB">
        <authorList>
            <consortium name="EnsemblPlants"/>
        </authorList>
    </citation>
    <scope>IDENTIFICATION</scope>
    <source>
        <strain evidence="11">cv. Jemalong A17</strain>
    </source>
</reference>
<dbReference type="SUPFAM" id="SSF52200">
    <property type="entry name" value="Toll/Interleukin receptor TIR domain"/>
    <property type="match status" value="1"/>
</dbReference>
<sequence length="1895" mass="217166">MADIALSVAAKVSEYLVKPLLHHARYMFGFNKIVTNLYDKKDKLILTQKSVNEHMKEARRKTEIIEESVERWMNDVKNVLKDVEKLEEKTKENKGCYRVPLQYFLAKEVENATEKMMNLNSCNFEPFSRRTELPGMKYFSSKNFVYSKSTEHAYNKLMEALKDRKYHMIGFHGMGGSGKTTLVKEVGKKAEELQLFDKVVMAVVSHNPEVTYIQGQIADSLDLILREESPIGRAQRLSTSLQNERTLVILDDVWENLEFEAIGIPPCCTVLLTTRGRDVCVCMNCQITVELSLLDEEEAWTLFKRCADIIDDSPYALKLKNVPRKIAKKCKGLPIAIVTMASMLRGKRVEEWELALLRLEETQTIDGEEVLSSCYACIKLSYDNLTKQVSKNLFLLCSMFPEDWEINVEDLVRYIKGLGPAAGTIGTMEKVRREIQVTLLILKDSYLLQQCGKKEFVKMHDLVRDAALWIASKEGKAIKVPTKTLAEIEENVKELTAISLWGMENLPPVDQLQCPKLKTLLLHSTDESSLQLPNAYFGKMQMLEVLGITKFYYTWRNLYTLRYLSSSLSILAMPQSIERLTMLRDLCLRGYELGDISILASLTRLEILDLRSSTFDELPQGIATLKKLRLLDIYTCRIKKSNPYEVIMKCTQLEELYMWRVEDDSLHISSLPMFHRYVIVCDKFRENCRFLIDAYLEDHVPSRALCIDQFDASALIHDSSSIKDLFMRSEHLYLGHLRGGCKNIVPHMDQGGMTELIGLILESCSEIECLVDTTNTNSPAFFELVTLKLICMNGLKQVFIDPTSQCSLEKIEDLQIEYCTQLSSISFPRKSNMCNLKILRLQWCPMLTSSLFTPTIARSLVLLEELKLFDCSKLKHIIAEEYVEVENANYPNHALKVFPNLRILHVHGCQGLESIFPITFAQTLERLEKIVIWYNFGLNYVFGTHNDYKNSSGSETKTNINLLALRRISLVSLLNLIDIFPSYCHPNSPNLKEIECRECPRFSTNVLYKTMIGSDHQKGRMATEERVIFPDSGEPVLALECLTIENSMVLEGIFQLQAEKQSPLNSSLSHLCLKELPELRLIWKGPKDILTLQKLKSLVLVGCRNLETIFSPTIVGSLAELSELVVSKCEKLENIICSDQDGNLSTFSKPVCFPLLSIVHVFQCNNLKCLFSHSLPSPFPELEFITVEECSEIEQVFFFNDDDRGQHVTEENKQRLILPKLREVKLVCLPNFTEFCRGPYKLQQNVKHYTVRHCPKYTYAWFPTENQEWNPFSSIHLQSTGDVWEMGLGSSSTSTFAVATSNSVNDPEIQDKVIKLETNLESERQRRRLMALELQVESERRRLIELKLEAEQERRRIMEETLLSFFHKMLGRVPQQFSYLLSQTRLLSNVCDSYWPSTIPPYLVQSLPDFPQNNQLLCVDYHKSQSMKFLRKNANRLNLEEKINDVVMEWLNDVDKVMEEEEKMEIEMEILEILCTSIDSEKRYRLYNEMLRKIKTLNTNCEFEPFSSPIPGLEYFSFGNFVCFESTKVASDQLLEALQDGNCYIIGLYGKKGSGKTKLVKAVGEKAKYLKIFDAVLLANASQNPNVRTIQDKIAESLNLKFDRNTEAGRARTISSALQSRDRILVILNDVCSKLELEDIGIPCNGNRCKVLLTTRRQRECALMDCQREIPLGPLSKDEAWTLLKKHSGIDDESSSEILNVAHQVAYECEGLPGTIKEVGSSLKSKPVEEWKESLDSLRHSMARYHIFLSFRGEDTRYSFTGSLYRALCQVGFKTFMDEGGLEGGDQISLSLLNAIEASRLSIIVLSENFAYSSWCLDELVKILECMKMKNQLVWPIFYKVEPSDVRYQKNSYGKAMTEHENNFGNDYEKIQKWRSALFQVANLSGLCYTTGYVV</sequence>
<evidence type="ECO:0000256" key="7">
    <source>
        <dbReference type="ARBA" id="ARBA00023027"/>
    </source>
</evidence>
<dbReference type="HOGENOM" id="CLU_235930_0_0_1"/>
<gene>
    <name evidence="10" type="ordered locus">MTR_5g092190</name>
</gene>
<evidence type="ECO:0000256" key="3">
    <source>
        <dbReference type="ARBA" id="ARBA00022737"/>
    </source>
</evidence>
<reference evidence="10 12" key="2">
    <citation type="journal article" date="2014" name="BMC Genomics">
        <title>An improved genome release (version Mt4.0) for the model legume Medicago truncatula.</title>
        <authorList>
            <person name="Tang H."/>
            <person name="Krishnakumar V."/>
            <person name="Bidwell S."/>
            <person name="Rosen B."/>
            <person name="Chan A."/>
            <person name="Zhou S."/>
            <person name="Gentzbittel L."/>
            <person name="Childs K.L."/>
            <person name="Yandell M."/>
            <person name="Gundlach H."/>
            <person name="Mayer K.F."/>
            <person name="Schwartz D.C."/>
            <person name="Town C.D."/>
        </authorList>
    </citation>
    <scope>GENOME REANNOTATION</scope>
    <source>
        <strain evidence="11 12">cv. Jemalong A17</strain>
    </source>
</reference>
<dbReference type="PaxDb" id="3880-AET00453"/>
<dbReference type="InterPro" id="IPR057135">
    <property type="entry name" value="At4g27190-like_LRR"/>
</dbReference>
<name>G7K8F2_MEDTR</name>
<organism evidence="10 12">
    <name type="scientific">Medicago truncatula</name>
    <name type="common">Barrel medic</name>
    <name type="synonym">Medicago tribuloides</name>
    <dbReference type="NCBI Taxonomy" id="3880"/>
    <lineage>
        <taxon>Eukaryota</taxon>
        <taxon>Viridiplantae</taxon>
        <taxon>Streptophyta</taxon>
        <taxon>Embryophyta</taxon>
        <taxon>Tracheophyta</taxon>
        <taxon>Spermatophyta</taxon>
        <taxon>Magnoliopsida</taxon>
        <taxon>eudicotyledons</taxon>
        <taxon>Gunneridae</taxon>
        <taxon>Pentapetalae</taxon>
        <taxon>rosids</taxon>
        <taxon>fabids</taxon>
        <taxon>Fabales</taxon>
        <taxon>Fabaceae</taxon>
        <taxon>Papilionoideae</taxon>
        <taxon>50 kb inversion clade</taxon>
        <taxon>NPAAA clade</taxon>
        <taxon>Hologalegina</taxon>
        <taxon>IRL clade</taxon>
        <taxon>Trifolieae</taxon>
        <taxon>Medicago</taxon>
    </lineage>
</organism>
<dbReference type="PROSITE" id="PS50104">
    <property type="entry name" value="TIR"/>
    <property type="match status" value="1"/>
</dbReference>
<keyword evidence="7" id="KW-0520">NAD</keyword>
<dbReference type="PANTHER" id="PTHR33463:SF105">
    <property type="entry name" value="AND NB-ARC DOMAIN DISEASE RESISTANCE PROTEIN, PUTATIVE-RELATED"/>
    <property type="match status" value="1"/>
</dbReference>
<dbReference type="GO" id="GO:0005524">
    <property type="term" value="F:ATP binding"/>
    <property type="evidence" value="ECO:0007669"/>
    <property type="project" value="UniProtKB-KW"/>
</dbReference>
<dbReference type="Gene3D" id="3.40.50.10140">
    <property type="entry name" value="Toll/interleukin-1 receptor homology (TIR) domain"/>
    <property type="match status" value="1"/>
</dbReference>
<dbReference type="EMBL" id="CM001221">
    <property type="protein sequence ID" value="AET00453.2"/>
    <property type="molecule type" value="Genomic_DNA"/>
</dbReference>
<dbReference type="InterPro" id="IPR027417">
    <property type="entry name" value="P-loop_NTPase"/>
</dbReference>
<dbReference type="Gene3D" id="1.10.10.10">
    <property type="entry name" value="Winged helix-like DNA-binding domain superfamily/Winged helix DNA-binding domain"/>
    <property type="match status" value="1"/>
</dbReference>
<protein>
    <submittedName>
        <fullName evidence="10">Disease resistance protein (TIR-NBS-LRR class)</fullName>
    </submittedName>
</protein>
<keyword evidence="2" id="KW-0433">Leucine-rich repeat</keyword>